<protein>
    <recommendedName>
        <fullName evidence="3">Glycosyltransferase family 8 protein</fullName>
    </recommendedName>
</protein>
<dbReference type="Pfam" id="PF01501">
    <property type="entry name" value="Glyco_transf_8"/>
    <property type="match status" value="1"/>
</dbReference>
<evidence type="ECO:0008006" key="3">
    <source>
        <dbReference type="Google" id="ProtNLM"/>
    </source>
</evidence>
<keyword evidence="2" id="KW-1185">Reference proteome</keyword>
<organism evidence="1 2">
    <name type="scientific">Lepraria finkii</name>
    <dbReference type="NCBI Taxonomy" id="1340010"/>
    <lineage>
        <taxon>Eukaryota</taxon>
        <taxon>Fungi</taxon>
        <taxon>Dikarya</taxon>
        <taxon>Ascomycota</taxon>
        <taxon>Pezizomycotina</taxon>
        <taxon>Lecanoromycetes</taxon>
        <taxon>OSLEUM clade</taxon>
        <taxon>Lecanoromycetidae</taxon>
        <taxon>Lecanorales</taxon>
        <taxon>Lecanorineae</taxon>
        <taxon>Stereocaulaceae</taxon>
        <taxon>Lepraria</taxon>
    </lineage>
</organism>
<dbReference type="Proteomes" id="UP001590951">
    <property type="component" value="Unassembled WGS sequence"/>
</dbReference>
<sequence>MADSTNPDATRVVESKKVWTTLITNTKYLSGLLTLDYSLKKHGTKYPLIALYTDTFPEEGHRALDVRKIPKKRVNYLLPSVHKDFSNDPRFYDCWSKLTPFSLEEYDRVVQLDSDMLVMRNMDELMDVELDPADGDGSGNRVFAASHACVCNPLKKPHYPNNWVPENCAFTSQHGNPETAQKEGAPASGGLGMPNGGLQVVNPSKALYNLILERMTTDTAVESYEFADQSLLGDLFYGRWVALPYTYNGLKTLRGIHAPIWRDNEVKNIHYILSPKPWDEKPGEESEETHKWWTIANLERLAEEKKAGIEDKF</sequence>
<name>A0ABR4B8M9_9LECA</name>
<gene>
    <name evidence="1" type="ORF">ABVK25_005899</name>
</gene>
<evidence type="ECO:0000313" key="2">
    <source>
        <dbReference type="Proteomes" id="UP001590951"/>
    </source>
</evidence>
<evidence type="ECO:0000313" key="1">
    <source>
        <dbReference type="EMBL" id="KAL2053970.1"/>
    </source>
</evidence>
<dbReference type="EMBL" id="JBHFEH010000018">
    <property type="protein sequence ID" value="KAL2053970.1"/>
    <property type="molecule type" value="Genomic_DNA"/>
</dbReference>
<dbReference type="InterPro" id="IPR029044">
    <property type="entry name" value="Nucleotide-diphossugar_trans"/>
</dbReference>
<dbReference type="CDD" id="cd02537">
    <property type="entry name" value="GT8_Glycogenin"/>
    <property type="match status" value="1"/>
</dbReference>
<dbReference type="InterPro" id="IPR002495">
    <property type="entry name" value="Glyco_trans_8"/>
</dbReference>
<dbReference type="Gene3D" id="3.90.550.10">
    <property type="entry name" value="Spore Coat Polysaccharide Biosynthesis Protein SpsA, Chain A"/>
    <property type="match status" value="1"/>
</dbReference>
<accession>A0ABR4B8M9</accession>
<dbReference type="SUPFAM" id="SSF53448">
    <property type="entry name" value="Nucleotide-diphospho-sugar transferases"/>
    <property type="match status" value="1"/>
</dbReference>
<proteinExistence type="predicted"/>
<comment type="caution">
    <text evidence="1">The sequence shown here is derived from an EMBL/GenBank/DDBJ whole genome shotgun (WGS) entry which is preliminary data.</text>
</comment>
<reference evidence="1 2" key="1">
    <citation type="submission" date="2024-09" db="EMBL/GenBank/DDBJ databases">
        <title>Rethinking Asexuality: The Enigmatic Case of Functional Sexual Genes in Lepraria (Stereocaulaceae).</title>
        <authorList>
            <person name="Doellman M."/>
            <person name="Sun Y."/>
            <person name="Barcenas-Pena A."/>
            <person name="Lumbsch H.T."/>
            <person name="Grewe F."/>
        </authorList>
    </citation>
    <scope>NUCLEOTIDE SEQUENCE [LARGE SCALE GENOMIC DNA]</scope>
    <source>
        <strain evidence="1 2">Grewe 0041</strain>
    </source>
</reference>
<dbReference type="PANTHER" id="PTHR11183">
    <property type="entry name" value="GLYCOGENIN SUBFAMILY MEMBER"/>
    <property type="match status" value="1"/>
</dbReference>
<dbReference type="InterPro" id="IPR050587">
    <property type="entry name" value="GNT1/Glycosyltrans_8"/>
</dbReference>